<feature type="domain" description="Alpha-D-phosphohexomutase alpha/beta/alpha" evidence="9">
    <location>
        <begin position="46"/>
        <end position="182"/>
    </location>
</feature>
<dbReference type="SUPFAM" id="SSF55957">
    <property type="entry name" value="Phosphoglucomutase, C-terminal domain"/>
    <property type="match status" value="1"/>
</dbReference>
<comment type="similarity">
    <text evidence="2 7">Belongs to the phosphohexose mutase family.</text>
</comment>
<feature type="domain" description="Alpha-D-phosphohexomutase alpha/beta/alpha" evidence="11">
    <location>
        <begin position="315"/>
        <end position="421"/>
    </location>
</feature>
<dbReference type="Pfam" id="PF00408">
    <property type="entry name" value="PGM_PMM_IV"/>
    <property type="match status" value="1"/>
</dbReference>
<dbReference type="RefSeq" id="WP_311719033.1">
    <property type="nucleotide sequence ID" value="NZ_JAVREZ010000020.1"/>
</dbReference>
<dbReference type="InterPro" id="IPR005846">
    <property type="entry name" value="A-D-PHexomutase_a/b/a-III"/>
</dbReference>
<name>A0ABU2VKZ8_9ACTN</name>
<keyword evidence="13" id="KW-1185">Reference proteome</keyword>
<evidence type="ECO:0000259" key="9">
    <source>
        <dbReference type="Pfam" id="PF02878"/>
    </source>
</evidence>
<evidence type="ECO:0000313" key="12">
    <source>
        <dbReference type="EMBL" id="MDT0486273.1"/>
    </source>
</evidence>
<gene>
    <name evidence="12" type="ORF">RNB18_40035</name>
</gene>
<evidence type="ECO:0000259" key="11">
    <source>
        <dbReference type="Pfam" id="PF02880"/>
    </source>
</evidence>
<dbReference type="Pfam" id="PF02879">
    <property type="entry name" value="PGM_PMM_II"/>
    <property type="match status" value="1"/>
</dbReference>
<dbReference type="InterPro" id="IPR005843">
    <property type="entry name" value="A-D-PHexomutase_C"/>
</dbReference>
<proteinExistence type="inferred from homology"/>
<evidence type="ECO:0000259" key="10">
    <source>
        <dbReference type="Pfam" id="PF02879"/>
    </source>
</evidence>
<sequence length="543" mass="57712">MHDDLIARARTWLAEDPDPDTREELAGLLDADDVTELTARFSGTLQFGTAGLRGELGAGPMRMNRTVVIRAAAGLAAYLRKQGSTDGLVVIGYDARHKSEDFARDTAAVMTGAGLKAALLPPPLPTPVLAFAIRHLGAVAGVEVTASHNPPRDNGYKVYLGDGSQIVPPADADIAAEIAAIASLNDVPRPATGWQTLDDAVLNAYLARTDAVLAENSPRTARTVYTAMHGVGKDTLLAAFDRAGFPAPELVAEQADPDPDFPTVAFPNPEEPGAMDLAFAKARETNPDLIIANDPDADRCAVAVKRDDTWRMLSGDEVGALLAAHLVTRGAHGTFAESIVSSSLLGRIAEKAGLPYEETLTGFKWIARVEGLRYGYEEALGYCVDPEGVRDKDGITAALLITELASELKEQNRTLLDLLDDLAVDHGLHATDQLAVRVEDLSVIARAMKQLREHPPTELAGLAITRAEDLTQGTDRLPPTDGLRYTLDGARVVVRPSGTEPKLKCYLEVVVPVATHADLPAAHARAADLLAAIKRDLSAAAGI</sequence>
<dbReference type="Pfam" id="PF02880">
    <property type="entry name" value="PGM_PMM_III"/>
    <property type="match status" value="1"/>
</dbReference>
<accession>A0ABU2VKZ8</accession>
<evidence type="ECO:0000313" key="13">
    <source>
        <dbReference type="Proteomes" id="UP001183824"/>
    </source>
</evidence>
<dbReference type="InterPro" id="IPR016055">
    <property type="entry name" value="A-D-PHexomutase_a/b/a-I/II/III"/>
</dbReference>
<organism evidence="12 13">
    <name type="scientific">Streptomyces doebereineriae</name>
    <dbReference type="NCBI Taxonomy" id="3075528"/>
    <lineage>
        <taxon>Bacteria</taxon>
        <taxon>Bacillati</taxon>
        <taxon>Actinomycetota</taxon>
        <taxon>Actinomycetes</taxon>
        <taxon>Kitasatosporales</taxon>
        <taxon>Streptomycetaceae</taxon>
        <taxon>Streptomyces</taxon>
    </lineage>
</organism>
<reference evidence="13" key="1">
    <citation type="submission" date="2023-07" db="EMBL/GenBank/DDBJ databases">
        <title>30 novel species of actinomycetes from the DSMZ collection.</title>
        <authorList>
            <person name="Nouioui I."/>
        </authorList>
    </citation>
    <scope>NUCLEOTIDE SEQUENCE [LARGE SCALE GENOMIC DNA]</scope>
    <source>
        <strain evidence="13">DSM 41640</strain>
    </source>
</reference>
<dbReference type="CDD" id="cd05799">
    <property type="entry name" value="PGM2"/>
    <property type="match status" value="1"/>
</dbReference>
<dbReference type="InterPro" id="IPR036900">
    <property type="entry name" value="A-D-PHexomutase_C_sf"/>
</dbReference>
<feature type="domain" description="Alpha-D-phosphohexomutase alpha/beta/alpha" evidence="10">
    <location>
        <begin position="214"/>
        <end position="304"/>
    </location>
</feature>
<dbReference type="InterPro" id="IPR005844">
    <property type="entry name" value="A-D-PHexomutase_a/b/a-I"/>
</dbReference>
<dbReference type="Gene3D" id="3.30.310.50">
    <property type="entry name" value="Alpha-D-phosphohexomutase, C-terminal domain"/>
    <property type="match status" value="1"/>
</dbReference>
<evidence type="ECO:0000256" key="3">
    <source>
        <dbReference type="ARBA" id="ARBA00022553"/>
    </source>
</evidence>
<evidence type="ECO:0000256" key="7">
    <source>
        <dbReference type="RuleBase" id="RU004326"/>
    </source>
</evidence>
<dbReference type="EMBL" id="JAVREZ010000020">
    <property type="protein sequence ID" value="MDT0486273.1"/>
    <property type="molecule type" value="Genomic_DNA"/>
</dbReference>
<dbReference type="InterPro" id="IPR005845">
    <property type="entry name" value="A-D-PHexomutase_a/b/a-II"/>
</dbReference>
<keyword evidence="3" id="KW-0597">Phosphoprotein</keyword>
<dbReference type="Proteomes" id="UP001183824">
    <property type="component" value="Unassembled WGS sequence"/>
</dbReference>
<keyword evidence="5 7" id="KW-0460">Magnesium</keyword>
<evidence type="ECO:0000256" key="1">
    <source>
        <dbReference type="ARBA" id="ARBA00001946"/>
    </source>
</evidence>
<keyword evidence="6 12" id="KW-0413">Isomerase</keyword>
<comment type="cofactor">
    <cofactor evidence="1">
        <name>Mg(2+)</name>
        <dbReference type="ChEBI" id="CHEBI:18420"/>
    </cofactor>
</comment>
<dbReference type="GO" id="GO:0016853">
    <property type="term" value="F:isomerase activity"/>
    <property type="evidence" value="ECO:0007669"/>
    <property type="project" value="UniProtKB-KW"/>
</dbReference>
<dbReference type="PANTHER" id="PTHR45745:SF1">
    <property type="entry name" value="PHOSPHOGLUCOMUTASE 2B-RELATED"/>
    <property type="match status" value="1"/>
</dbReference>
<dbReference type="Gene3D" id="3.40.120.10">
    <property type="entry name" value="Alpha-D-Glucose-1,6-Bisphosphate, subunit A, domain 3"/>
    <property type="match status" value="3"/>
</dbReference>
<protein>
    <submittedName>
        <fullName evidence="12">Phospho-sugar mutase</fullName>
        <ecNumber evidence="12">5.4.2.-</ecNumber>
    </submittedName>
</protein>
<evidence type="ECO:0000256" key="6">
    <source>
        <dbReference type="ARBA" id="ARBA00023235"/>
    </source>
</evidence>
<keyword evidence="4 7" id="KW-0479">Metal-binding</keyword>
<dbReference type="SUPFAM" id="SSF53738">
    <property type="entry name" value="Phosphoglucomutase, first 3 domains"/>
    <property type="match status" value="3"/>
</dbReference>
<dbReference type="Pfam" id="PF02878">
    <property type="entry name" value="PGM_PMM_I"/>
    <property type="match status" value="1"/>
</dbReference>
<dbReference type="PANTHER" id="PTHR45745">
    <property type="entry name" value="PHOSPHOMANNOMUTASE 45A"/>
    <property type="match status" value="1"/>
</dbReference>
<evidence type="ECO:0000256" key="2">
    <source>
        <dbReference type="ARBA" id="ARBA00010231"/>
    </source>
</evidence>
<dbReference type="PROSITE" id="PS00710">
    <property type="entry name" value="PGM_PMM"/>
    <property type="match status" value="1"/>
</dbReference>
<feature type="domain" description="Alpha-D-phosphohexomutase C-terminal" evidence="8">
    <location>
        <begin position="465"/>
        <end position="519"/>
    </location>
</feature>
<evidence type="ECO:0000259" key="8">
    <source>
        <dbReference type="Pfam" id="PF00408"/>
    </source>
</evidence>
<evidence type="ECO:0000256" key="5">
    <source>
        <dbReference type="ARBA" id="ARBA00022842"/>
    </source>
</evidence>
<dbReference type="EC" id="5.4.2.-" evidence="12"/>
<dbReference type="InterPro" id="IPR016066">
    <property type="entry name" value="A-D-PHexomutase_CS"/>
</dbReference>
<evidence type="ECO:0000256" key="4">
    <source>
        <dbReference type="ARBA" id="ARBA00022723"/>
    </source>
</evidence>
<comment type="caution">
    <text evidence="12">The sequence shown here is derived from an EMBL/GenBank/DDBJ whole genome shotgun (WGS) entry which is preliminary data.</text>
</comment>